<dbReference type="SMART" id="SM00382">
    <property type="entry name" value="AAA"/>
    <property type="match status" value="1"/>
</dbReference>
<dbReference type="PANTHER" id="PTHR42788:SF2">
    <property type="entry name" value="ABC TRANSPORTER ATP-BINDING PROTEIN"/>
    <property type="match status" value="1"/>
</dbReference>
<dbReference type="Gene3D" id="3.40.50.300">
    <property type="entry name" value="P-loop containing nucleotide triphosphate hydrolases"/>
    <property type="match status" value="1"/>
</dbReference>
<dbReference type="PANTHER" id="PTHR42788">
    <property type="entry name" value="TAURINE IMPORT ATP-BINDING PROTEIN-RELATED"/>
    <property type="match status" value="1"/>
</dbReference>
<keyword evidence="1" id="KW-0813">Transport</keyword>
<dbReference type="PROSITE" id="PS00211">
    <property type="entry name" value="ABC_TRANSPORTER_1"/>
    <property type="match status" value="1"/>
</dbReference>
<dbReference type="InterPro" id="IPR003593">
    <property type="entry name" value="AAA+_ATPase"/>
</dbReference>
<gene>
    <name evidence="5" type="ORF">SAMN05446037_101853</name>
</gene>
<evidence type="ECO:0000256" key="1">
    <source>
        <dbReference type="ARBA" id="ARBA00022448"/>
    </source>
</evidence>
<feature type="domain" description="ABC transporter" evidence="4">
    <location>
        <begin position="4"/>
        <end position="231"/>
    </location>
</feature>
<dbReference type="Pfam" id="PF00005">
    <property type="entry name" value="ABC_tran"/>
    <property type="match status" value="1"/>
</dbReference>
<evidence type="ECO:0000313" key="5">
    <source>
        <dbReference type="EMBL" id="SNS71681.1"/>
    </source>
</evidence>
<dbReference type="CDD" id="cd03293">
    <property type="entry name" value="ABC_NrtD_SsuB_transporters"/>
    <property type="match status" value="1"/>
</dbReference>
<dbReference type="InterPro" id="IPR017871">
    <property type="entry name" value="ABC_transporter-like_CS"/>
</dbReference>
<dbReference type="GO" id="GO:0005524">
    <property type="term" value="F:ATP binding"/>
    <property type="evidence" value="ECO:0007669"/>
    <property type="project" value="UniProtKB-KW"/>
</dbReference>
<keyword evidence="6" id="KW-1185">Reference proteome</keyword>
<dbReference type="Proteomes" id="UP000198304">
    <property type="component" value="Unassembled WGS sequence"/>
</dbReference>
<dbReference type="SUPFAM" id="SSF52540">
    <property type="entry name" value="P-loop containing nucleoside triphosphate hydrolases"/>
    <property type="match status" value="1"/>
</dbReference>
<evidence type="ECO:0000313" key="6">
    <source>
        <dbReference type="Proteomes" id="UP000198304"/>
    </source>
</evidence>
<name>A0A239GRU1_9FIRM</name>
<dbReference type="PROSITE" id="PS50893">
    <property type="entry name" value="ABC_TRANSPORTER_2"/>
    <property type="match status" value="1"/>
</dbReference>
<organism evidence="5 6">
    <name type="scientific">Anaerovirgula multivorans</name>
    <dbReference type="NCBI Taxonomy" id="312168"/>
    <lineage>
        <taxon>Bacteria</taxon>
        <taxon>Bacillati</taxon>
        <taxon>Bacillota</taxon>
        <taxon>Clostridia</taxon>
        <taxon>Peptostreptococcales</taxon>
        <taxon>Natronincolaceae</taxon>
        <taxon>Anaerovirgula</taxon>
    </lineage>
</organism>
<proteinExistence type="predicted"/>
<dbReference type="InterPro" id="IPR027417">
    <property type="entry name" value="P-loop_NTPase"/>
</dbReference>
<evidence type="ECO:0000256" key="2">
    <source>
        <dbReference type="ARBA" id="ARBA00022741"/>
    </source>
</evidence>
<dbReference type="InterPro" id="IPR050166">
    <property type="entry name" value="ABC_transporter_ATP-bind"/>
</dbReference>
<dbReference type="InterPro" id="IPR003439">
    <property type="entry name" value="ABC_transporter-like_ATP-bd"/>
</dbReference>
<dbReference type="RefSeq" id="WP_176431421.1">
    <property type="nucleotide sequence ID" value="NZ_FZOJ01000018.1"/>
</dbReference>
<sequence length="244" mass="27664">MKKLEIIDVTKYFDELYTLENISLTLEENQIVSIIGPSGSGKSTLFNIVAGIEKADHGKILIEGNDYTGKTGRVSYMHQKDLLLPWKTILDNASIPLMIKGIDKKVARQQAAPYFSLFGLEGFENHYPHQLSGGMRQRAALLRTYLFAKDIMLLDEPFGGLDAITKRKMQQWLLSVLKNLKASILFITHDIDEALFLSDKIYVLSERPARIKAIFDIGIPRPRDNSTFTCEEFVSLKEKILNLL</sequence>
<dbReference type="AlphaFoldDB" id="A0A239GRU1"/>
<keyword evidence="2" id="KW-0547">Nucleotide-binding</keyword>
<reference evidence="5 6" key="1">
    <citation type="submission" date="2017-06" db="EMBL/GenBank/DDBJ databases">
        <authorList>
            <person name="Kim H.J."/>
            <person name="Triplett B.A."/>
        </authorList>
    </citation>
    <scope>NUCLEOTIDE SEQUENCE [LARGE SCALE GENOMIC DNA]</scope>
    <source>
        <strain evidence="5 6">SCA</strain>
    </source>
</reference>
<protein>
    <submittedName>
        <fullName evidence="5">ABC-type nitrate/sulfonate/bicarbonate transport system, ATPase component</fullName>
    </submittedName>
</protein>
<dbReference type="EMBL" id="FZOJ01000018">
    <property type="protein sequence ID" value="SNS71681.1"/>
    <property type="molecule type" value="Genomic_DNA"/>
</dbReference>
<dbReference type="GO" id="GO:0016887">
    <property type="term" value="F:ATP hydrolysis activity"/>
    <property type="evidence" value="ECO:0007669"/>
    <property type="project" value="InterPro"/>
</dbReference>
<evidence type="ECO:0000259" key="4">
    <source>
        <dbReference type="PROSITE" id="PS50893"/>
    </source>
</evidence>
<evidence type="ECO:0000256" key="3">
    <source>
        <dbReference type="ARBA" id="ARBA00022840"/>
    </source>
</evidence>
<keyword evidence="3" id="KW-0067">ATP-binding</keyword>
<accession>A0A239GRU1</accession>